<dbReference type="AlphaFoldDB" id="A0A6V7HJD2"/>
<reference evidence="1" key="1">
    <citation type="submission" date="2020-07" db="EMBL/GenBank/DDBJ databases">
        <authorList>
            <person name="Nazaruddin N."/>
        </authorList>
    </citation>
    <scope>NUCLEOTIDE SEQUENCE</scope>
</reference>
<name>A0A6V7HJD2_9HYME</name>
<evidence type="ECO:0000313" key="1">
    <source>
        <dbReference type="EMBL" id="CAD1479024.1"/>
    </source>
</evidence>
<evidence type="ECO:0000313" key="2">
    <source>
        <dbReference type="Proteomes" id="UP000752696"/>
    </source>
</evidence>
<keyword evidence="2" id="KW-1185">Reference proteome</keyword>
<feature type="non-terminal residue" evidence="1">
    <location>
        <position position="44"/>
    </location>
</feature>
<comment type="caution">
    <text evidence="1">The sequence shown here is derived from an EMBL/GenBank/DDBJ whole genome shotgun (WGS) entry which is preliminary data.</text>
</comment>
<accession>A0A6V7HJD2</accession>
<dbReference type="Proteomes" id="UP000752696">
    <property type="component" value="Unassembled WGS sequence"/>
</dbReference>
<gene>
    <name evidence="1" type="ORF">MHI_LOCUS837906</name>
</gene>
<sequence>MEFLRGAERQKDRDVRETKITLDGVGVWKGEKFDSPGIPDSAGS</sequence>
<organism evidence="1 2">
    <name type="scientific">Heterotrigona itama</name>
    <dbReference type="NCBI Taxonomy" id="395501"/>
    <lineage>
        <taxon>Eukaryota</taxon>
        <taxon>Metazoa</taxon>
        <taxon>Ecdysozoa</taxon>
        <taxon>Arthropoda</taxon>
        <taxon>Hexapoda</taxon>
        <taxon>Insecta</taxon>
        <taxon>Pterygota</taxon>
        <taxon>Neoptera</taxon>
        <taxon>Endopterygota</taxon>
        <taxon>Hymenoptera</taxon>
        <taxon>Apocrita</taxon>
        <taxon>Aculeata</taxon>
        <taxon>Apoidea</taxon>
        <taxon>Anthophila</taxon>
        <taxon>Apidae</taxon>
        <taxon>Heterotrigona</taxon>
    </lineage>
</organism>
<protein>
    <submittedName>
        <fullName evidence="1">Uncharacterized protein</fullName>
    </submittedName>
</protein>
<dbReference type="EMBL" id="CAJDYZ010011174">
    <property type="protein sequence ID" value="CAD1479024.1"/>
    <property type="molecule type" value="Genomic_DNA"/>
</dbReference>
<proteinExistence type="predicted"/>